<reference evidence="6" key="1">
    <citation type="submission" date="2024-01" db="EMBL/GenBank/DDBJ databases">
        <title>First draft genome sequence data of TA4-1, the type strain of Gram-positive actinobacterium Streptomyces chiangmaiensis.</title>
        <authorList>
            <person name="Yasawong M."/>
            <person name="Nantapong N."/>
        </authorList>
    </citation>
    <scope>NUCLEOTIDE SEQUENCE</scope>
    <source>
        <strain evidence="6">TA4-1</strain>
    </source>
</reference>
<dbReference type="Pfam" id="PF00248">
    <property type="entry name" value="Aldo_ket_red"/>
    <property type="match status" value="1"/>
</dbReference>
<evidence type="ECO:0000259" key="5">
    <source>
        <dbReference type="Pfam" id="PF00248"/>
    </source>
</evidence>
<keyword evidence="2" id="KW-0521">NADP</keyword>
<evidence type="ECO:0000256" key="2">
    <source>
        <dbReference type="ARBA" id="ARBA00022857"/>
    </source>
</evidence>
<dbReference type="InterPro" id="IPR036812">
    <property type="entry name" value="NAD(P)_OxRdtase_dom_sf"/>
</dbReference>
<organism evidence="6 7">
    <name type="scientific">Streptomyces chiangmaiensis</name>
    <dbReference type="NCBI Taxonomy" id="766497"/>
    <lineage>
        <taxon>Bacteria</taxon>
        <taxon>Bacillati</taxon>
        <taxon>Actinomycetota</taxon>
        <taxon>Actinomycetes</taxon>
        <taxon>Kitasatosporales</taxon>
        <taxon>Streptomycetaceae</taxon>
        <taxon>Streptomyces</taxon>
    </lineage>
</organism>
<keyword evidence="7" id="KW-1185">Reference proteome</keyword>
<evidence type="ECO:0000313" key="6">
    <source>
        <dbReference type="EMBL" id="MED7825569.1"/>
    </source>
</evidence>
<dbReference type="Gene3D" id="3.20.20.100">
    <property type="entry name" value="NADP-dependent oxidoreductase domain"/>
    <property type="match status" value="1"/>
</dbReference>
<comment type="caution">
    <text evidence="6">The sequence shown here is derived from an EMBL/GenBank/DDBJ whole genome shotgun (WGS) entry which is preliminary data.</text>
</comment>
<protein>
    <submittedName>
        <fullName evidence="6">Aldo/keto reductase</fullName>
    </submittedName>
</protein>
<dbReference type="Proteomes" id="UP001333996">
    <property type="component" value="Unassembled WGS sequence"/>
</dbReference>
<gene>
    <name evidence="6" type="ORF">VXC91_27235</name>
</gene>
<comment type="similarity">
    <text evidence="1">Belongs to the aldo/keto reductase family.</text>
</comment>
<dbReference type="PANTHER" id="PTHR43827:SF3">
    <property type="entry name" value="NADP-DEPENDENT OXIDOREDUCTASE DOMAIN-CONTAINING PROTEIN"/>
    <property type="match status" value="1"/>
</dbReference>
<evidence type="ECO:0000256" key="3">
    <source>
        <dbReference type="ARBA" id="ARBA00023002"/>
    </source>
</evidence>
<dbReference type="PANTHER" id="PTHR43827">
    <property type="entry name" value="2,5-DIKETO-D-GLUCONIC ACID REDUCTASE"/>
    <property type="match status" value="1"/>
</dbReference>
<evidence type="ECO:0000256" key="4">
    <source>
        <dbReference type="SAM" id="MobiDB-lite"/>
    </source>
</evidence>
<proteinExistence type="inferred from homology"/>
<accession>A0ABU7FND0</accession>
<dbReference type="RefSeq" id="WP_329509979.1">
    <property type="nucleotide sequence ID" value="NZ_BAAAYZ010000061.1"/>
</dbReference>
<keyword evidence="3" id="KW-0560">Oxidoreductase</keyword>
<name>A0ABU7FND0_9ACTN</name>
<dbReference type="InterPro" id="IPR023210">
    <property type="entry name" value="NADP_OxRdtase_dom"/>
</dbReference>
<feature type="domain" description="NADP-dependent oxidoreductase" evidence="5">
    <location>
        <begin position="23"/>
        <end position="77"/>
    </location>
</feature>
<dbReference type="InterPro" id="IPR020471">
    <property type="entry name" value="AKR"/>
</dbReference>
<evidence type="ECO:0000313" key="7">
    <source>
        <dbReference type="Proteomes" id="UP001333996"/>
    </source>
</evidence>
<feature type="region of interest" description="Disordered" evidence="4">
    <location>
        <begin position="1"/>
        <end position="26"/>
    </location>
</feature>
<evidence type="ECO:0000256" key="1">
    <source>
        <dbReference type="ARBA" id="ARBA00007905"/>
    </source>
</evidence>
<sequence>MKSWSPTGGGRRPAQRGCSKGGRKEVRTPTQVLLHWHVQQGLVVVPKSSNSQRVRENLDIFDFELDCEDLATLAELDHGETGVDSGEVGR</sequence>
<dbReference type="EMBL" id="JAYWVC010000114">
    <property type="protein sequence ID" value="MED7825569.1"/>
    <property type="molecule type" value="Genomic_DNA"/>
</dbReference>
<dbReference type="SUPFAM" id="SSF51430">
    <property type="entry name" value="NAD(P)-linked oxidoreductase"/>
    <property type="match status" value="1"/>
</dbReference>